<dbReference type="EMBL" id="QGKL01000039">
    <property type="protein sequence ID" value="PWQ94615.1"/>
    <property type="molecule type" value="Genomic_DNA"/>
</dbReference>
<evidence type="ECO:0000256" key="8">
    <source>
        <dbReference type="ARBA" id="ARBA00022989"/>
    </source>
</evidence>
<evidence type="ECO:0000259" key="12">
    <source>
        <dbReference type="Pfam" id="PF12693"/>
    </source>
</evidence>
<keyword evidence="7 10" id="KW-0653">Protein transport</keyword>
<evidence type="ECO:0000256" key="9">
    <source>
        <dbReference type="ARBA" id="ARBA00023136"/>
    </source>
</evidence>
<keyword evidence="6" id="KW-0812">Transmembrane</keyword>
<dbReference type="GO" id="GO:0015628">
    <property type="term" value="P:protein secretion by the type II secretion system"/>
    <property type="evidence" value="ECO:0007669"/>
    <property type="project" value="InterPro"/>
</dbReference>
<dbReference type="AlphaFoldDB" id="A0A317C7K6"/>
<dbReference type="Pfam" id="PF05134">
    <property type="entry name" value="T2SSL"/>
    <property type="match status" value="1"/>
</dbReference>
<evidence type="ECO:0000256" key="2">
    <source>
        <dbReference type="ARBA" id="ARBA00005318"/>
    </source>
</evidence>
<evidence type="ECO:0000313" key="14">
    <source>
        <dbReference type="Proteomes" id="UP000245506"/>
    </source>
</evidence>
<dbReference type="Proteomes" id="UP000245506">
    <property type="component" value="Unassembled WGS sequence"/>
</dbReference>
<evidence type="ECO:0000256" key="5">
    <source>
        <dbReference type="ARBA" id="ARBA00022519"/>
    </source>
</evidence>
<comment type="function">
    <text evidence="10">Inner membrane component of the type II secretion system required for the energy-dependent secretion of extracellular factors such as proteases and toxins from the periplasm.</text>
</comment>
<feature type="domain" description="GspL periplasmic" evidence="12">
    <location>
        <begin position="242"/>
        <end position="398"/>
    </location>
</feature>
<dbReference type="Gene3D" id="3.30.420.380">
    <property type="match status" value="1"/>
</dbReference>
<dbReference type="GO" id="GO:0009276">
    <property type="term" value="C:Gram-negative-bacterium-type cell wall"/>
    <property type="evidence" value="ECO:0007669"/>
    <property type="project" value="InterPro"/>
</dbReference>
<evidence type="ECO:0000256" key="6">
    <source>
        <dbReference type="ARBA" id="ARBA00022692"/>
    </source>
</evidence>
<organism evidence="13 14">
    <name type="scientific">Leucothrix arctica</name>
    <dbReference type="NCBI Taxonomy" id="1481894"/>
    <lineage>
        <taxon>Bacteria</taxon>
        <taxon>Pseudomonadati</taxon>
        <taxon>Pseudomonadota</taxon>
        <taxon>Gammaproteobacteria</taxon>
        <taxon>Thiotrichales</taxon>
        <taxon>Thiotrichaceae</taxon>
        <taxon>Leucothrix</taxon>
    </lineage>
</organism>
<sequence length="401" mass="44445">MKLLIIKLTSPDAPPLVASIGDKITEDNFVSSDWATVRSKQRGQKVVLLIPDNEVSLAETIIPSKNKKQMLQALPFALEESLAEDVEKLHFSALRESDDLPVKAAIINHERLGFWIDLLKEHDINVHYILPAMFALPVASEGWSVAVTENEAQVRQGMFSGFACDLDVLDYVLPSQLEEHSPQVIDVSGDSLRMTRLLQGQDIEIRAGNAPSLIQLKDLQPTLPLSLLNNYNRGESALKSINWSPWKPVGVIAGLLLATWLGMFMWHNHQSEQKLTAIESEITKVYRSAVANGSLTDADAQLSSMRSLRRQLEGNPDSANKSPLPIIARLAPQLKRFPKMEIQEVAFKQNKIELKVEAPNLGMLDQFKQTAEKAQLSVSIRSSKTTADSVASTLVIEETAE</sequence>
<keyword evidence="4" id="KW-1003">Cell membrane</keyword>
<keyword evidence="3 10" id="KW-0813">Transport</keyword>
<protein>
    <recommendedName>
        <fullName evidence="10">Type II secretion system protein L</fullName>
        <shortName evidence="10">T2SS protein L</shortName>
    </recommendedName>
</protein>
<dbReference type="Pfam" id="PF12693">
    <property type="entry name" value="GspL_C"/>
    <property type="match status" value="1"/>
</dbReference>
<dbReference type="GO" id="GO:0005886">
    <property type="term" value="C:plasma membrane"/>
    <property type="evidence" value="ECO:0007669"/>
    <property type="project" value="UniProtKB-SubCell"/>
</dbReference>
<evidence type="ECO:0000259" key="11">
    <source>
        <dbReference type="Pfam" id="PF05134"/>
    </source>
</evidence>
<keyword evidence="5" id="KW-0997">Cell inner membrane</keyword>
<reference evidence="13 14" key="1">
    <citation type="submission" date="2018-05" db="EMBL/GenBank/DDBJ databases">
        <title>Leucothrix arctica sp. nov., isolated from Arctic seawater.</title>
        <authorList>
            <person name="Choi A."/>
            <person name="Baek K."/>
        </authorList>
    </citation>
    <scope>NUCLEOTIDE SEQUENCE [LARGE SCALE GENOMIC DNA]</scope>
    <source>
        <strain evidence="13 14">IMCC9719</strain>
    </source>
</reference>
<keyword evidence="9" id="KW-0472">Membrane</keyword>
<evidence type="ECO:0000256" key="10">
    <source>
        <dbReference type="PIRNR" id="PIRNR015761"/>
    </source>
</evidence>
<dbReference type="NCBIfam" id="TIGR01709">
    <property type="entry name" value="typeII_sec_gspL"/>
    <property type="match status" value="1"/>
</dbReference>
<dbReference type="InterPro" id="IPR025691">
    <property type="entry name" value="GspL_pp_dom"/>
</dbReference>
<evidence type="ECO:0000313" key="13">
    <source>
        <dbReference type="EMBL" id="PWQ94615.1"/>
    </source>
</evidence>
<dbReference type="RefSeq" id="WP_109824264.1">
    <property type="nucleotide sequence ID" value="NZ_QGKL01000039.1"/>
</dbReference>
<keyword evidence="8" id="KW-1133">Transmembrane helix</keyword>
<dbReference type="OrthoDB" id="7011844at2"/>
<evidence type="ECO:0000256" key="1">
    <source>
        <dbReference type="ARBA" id="ARBA00004377"/>
    </source>
</evidence>
<comment type="caution">
    <text evidence="13">The sequence shown here is derived from an EMBL/GenBank/DDBJ whole genome shotgun (WGS) entry which is preliminary data.</text>
</comment>
<dbReference type="PIRSF" id="PIRSF015761">
    <property type="entry name" value="Protein_L"/>
    <property type="match status" value="1"/>
</dbReference>
<keyword evidence="14" id="KW-1185">Reference proteome</keyword>
<dbReference type="GO" id="GO:0015627">
    <property type="term" value="C:type II protein secretion system complex"/>
    <property type="evidence" value="ECO:0007669"/>
    <property type="project" value="InterPro"/>
</dbReference>
<evidence type="ECO:0000256" key="7">
    <source>
        <dbReference type="ARBA" id="ARBA00022927"/>
    </source>
</evidence>
<dbReference type="CDD" id="cd24017">
    <property type="entry name" value="ASKHA_T2SSL_N"/>
    <property type="match status" value="1"/>
</dbReference>
<dbReference type="SUPFAM" id="SSF53067">
    <property type="entry name" value="Actin-like ATPase domain"/>
    <property type="match status" value="1"/>
</dbReference>
<evidence type="ECO:0000256" key="3">
    <source>
        <dbReference type="ARBA" id="ARBA00022448"/>
    </source>
</evidence>
<dbReference type="InterPro" id="IPR043129">
    <property type="entry name" value="ATPase_NBD"/>
</dbReference>
<dbReference type="Gene3D" id="3.30.1360.100">
    <property type="entry name" value="General secretion pathway protein M, EpsM"/>
    <property type="match status" value="1"/>
</dbReference>
<accession>A0A317C7K6</accession>
<gene>
    <name evidence="13" type="ORF">DKT75_15075</name>
</gene>
<dbReference type="InterPro" id="IPR007812">
    <property type="entry name" value="T2SS_protein-GspL"/>
</dbReference>
<comment type="subcellular location">
    <subcellularLocation>
        <location evidence="1">Cell inner membrane</location>
        <topology evidence="1">Single-pass membrane protein</topology>
    </subcellularLocation>
</comment>
<comment type="similarity">
    <text evidence="2 10">Belongs to the GSP L family.</text>
</comment>
<evidence type="ECO:0000256" key="4">
    <source>
        <dbReference type="ARBA" id="ARBA00022475"/>
    </source>
</evidence>
<proteinExistence type="inferred from homology"/>
<feature type="domain" description="GspL cytoplasmic actin-ATPase-like" evidence="11">
    <location>
        <begin position="37"/>
        <end position="176"/>
    </location>
</feature>
<name>A0A317C7K6_9GAMM</name>
<dbReference type="InterPro" id="IPR024230">
    <property type="entry name" value="GspL_cyto_dom"/>
</dbReference>